<keyword evidence="3" id="KW-1185">Reference proteome</keyword>
<accession>A0A3E1F0G9</accession>
<dbReference type="OrthoDB" id="1466625at2"/>
<evidence type="ECO:0000313" key="2">
    <source>
        <dbReference type="EMBL" id="RFC55300.1"/>
    </source>
</evidence>
<organism evidence="2 3">
    <name type="scientific">Brumimicrobium aurantiacum</name>
    <dbReference type="NCBI Taxonomy" id="1737063"/>
    <lineage>
        <taxon>Bacteria</taxon>
        <taxon>Pseudomonadati</taxon>
        <taxon>Bacteroidota</taxon>
        <taxon>Flavobacteriia</taxon>
        <taxon>Flavobacteriales</taxon>
        <taxon>Crocinitomicaceae</taxon>
        <taxon>Brumimicrobium</taxon>
    </lineage>
</organism>
<dbReference type="RefSeq" id="WP_116880280.1">
    <property type="nucleotide sequence ID" value="NZ_QURB01000002.1"/>
</dbReference>
<evidence type="ECO:0000313" key="3">
    <source>
        <dbReference type="Proteomes" id="UP000257127"/>
    </source>
</evidence>
<dbReference type="AlphaFoldDB" id="A0A3E1F0G9"/>
<protein>
    <submittedName>
        <fullName evidence="2">Uncharacterized protein</fullName>
    </submittedName>
</protein>
<reference evidence="2 3" key="1">
    <citation type="submission" date="2018-08" db="EMBL/GenBank/DDBJ databases">
        <title>The draft genome squence of Brumimicrobium sp. N62.</title>
        <authorList>
            <person name="Du Z.-J."/>
            <person name="Luo H.-R."/>
        </authorList>
    </citation>
    <scope>NUCLEOTIDE SEQUENCE [LARGE SCALE GENOMIC DNA]</scope>
    <source>
        <strain evidence="2 3">N62</strain>
    </source>
</reference>
<name>A0A3E1F0G9_9FLAO</name>
<comment type="caution">
    <text evidence="2">The sequence shown here is derived from an EMBL/GenBank/DDBJ whole genome shotgun (WGS) entry which is preliminary data.</text>
</comment>
<dbReference type="Proteomes" id="UP000257127">
    <property type="component" value="Unassembled WGS sequence"/>
</dbReference>
<keyword evidence="1" id="KW-1133">Transmembrane helix</keyword>
<dbReference type="EMBL" id="QURB01000002">
    <property type="protein sequence ID" value="RFC55300.1"/>
    <property type="molecule type" value="Genomic_DNA"/>
</dbReference>
<evidence type="ECO:0000256" key="1">
    <source>
        <dbReference type="SAM" id="Phobius"/>
    </source>
</evidence>
<feature type="transmembrane region" description="Helical" evidence="1">
    <location>
        <begin position="322"/>
        <end position="344"/>
    </location>
</feature>
<keyword evidence="1" id="KW-0812">Transmembrane</keyword>
<gene>
    <name evidence="2" type="ORF">DXU93_05625</name>
</gene>
<keyword evidence="1" id="KW-0472">Membrane</keyword>
<proteinExistence type="predicted"/>
<sequence>MKKSLNIIIVLLTIFLNFNLVIGQKIDFQNPPKQENTYLFKVVKYHRQLAPPQYMVDHIEEIVNKPKTKWTAEDSLFYAYENVHLENFEMALSVFARIEMDTVQDPHAQMLYRTTLQHLQRYDMLMEYNQQNVQDDESTIYSIKDAMFELNSAFKKYKEQAFIPDSTKIFTILEQDTLNSRMNKKSPKNNIHVDVAFAIDSALRHATILNDDKNYILAKAFEEMGDYQMDYFYLTNAFFYYSAALHYYGTDQGIIEKYNDVADEITEQNYISISFKNNFGKIISNRYRMNTDYIEKEKMDSSIVPKMTPPPKKETQKDYLPWINNSILIMIILALALVFVVFFMKTKKE</sequence>